<feature type="region of interest" description="Disordered" evidence="2">
    <location>
        <begin position="97"/>
        <end position="207"/>
    </location>
</feature>
<feature type="compositionally biased region" description="Low complexity" evidence="2">
    <location>
        <begin position="101"/>
        <end position="121"/>
    </location>
</feature>
<feature type="compositionally biased region" description="Low complexity" evidence="2">
    <location>
        <begin position="166"/>
        <end position="187"/>
    </location>
</feature>
<protein>
    <submittedName>
        <fullName evidence="3">Uncharacterized protein</fullName>
    </submittedName>
</protein>
<feature type="compositionally biased region" description="Polar residues" evidence="2">
    <location>
        <begin position="196"/>
        <end position="207"/>
    </location>
</feature>
<accession>A0ABN6XJ88</accession>
<dbReference type="PROSITE" id="PS51257">
    <property type="entry name" value="PROKAR_LIPOPROTEIN"/>
    <property type="match status" value="1"/>
</dbReference>
<evidence type="ECO:0000313" key="4">
    <source>
        <dbReference type="Proteomes" id="UP001321498"/>
    </source>
</evidence>
<name>A0ABN6XJ88_9MICO</name>
<sequence length="207" mass="21227">MRRPLLAVALAATLVLSGCGTGDSSYPAALRSQLQTTVLDVSTAASQNDLQGALNHLNDLQNEVQDARDRGDISESKYNTVMAALTIVAAKITAKMSAAGQTPTPQPTKSTSGGSTGTKRTQAPDDTTKEPSAPQQGTSQAPPSSQAPAPSTPADDDSESDDSEETATATPTPTETSTETSTPTTDPVEPPADEQGVTQQQTAGETQ</sequence>
<keyword evidence="4" id="KW-1185">Reference proteome</keyword>
<proteinExistence type="predicted"/>
<feature type="compositionally biased region" description="Acidic residues" evidence="2">
    <location>
        <begin position="154"/>
        <end position="165"/>
    </location>
</feature>
<dbReference type="EMBL" id="AP027731">
    <property type="protein sequence ID" value="BDZ44163.1"/>
    <property type="molecule type" value="Genomic_DNA"/>
</dbReference>
<feature type="compositionally biased region" description="Low complexity" evidence="2">
    <location>
        <begin position="131"/>
        <end position="153"/>
    </location>
</feature>
<evidence type="ECO:0000256" key="1">
    <source>
        <dbReference type="SAM" id="Coils"/>
    </source>
</evidence>
<organism evidence="3 4">
    <name type="scientific">Naasia aerilata</name>
    <dbReference type="NCBI Taxonomy" id="1162966"/>
    <lineage>
        <taxon>Bacteria</taxon>
        <taxon>Bacillati</taxon>
        <taxon>Actinomycetota</taxon>
        <taxon>Actinomycetes</taxon>
        <taxon>Micrococcales</taxon>
        <taxon>Microbacteriaceae</taxon>
        <taxon>Naasia</taxon>
    </lineage>
</organism>
<dbReference type="Proteomes" id="UP001321498">
    <property type="component" value="Chromosome"/>
</dbReference>
<evidence type="ECO:0000256" key="2">
    <source>
        <dbReference type="SAM" id="MobiDB-lite"/>
    </source>
</evidence>
<reference evidence="4" key="1">
    <citation type="journal article" date="2019" name="Int. J. Syst. Evol. Microbiol.">
        <title>The Global Catalogue of Microorganisms (GCM) 10K type strain sequencing project: providing services to taxonomists for standard genome sequencing and annotation.</title>
        <authorList>
            <consortium name="The Broad Institute Genomics Platform"/>
            <consortium name="The Broad Institute Genome Sequencing Center for Infectious Disease"/>
            <person name="Wu L."/>
            <person name="Ma J."/>
        </authorList>
    </citation>
    <scope>NUCLEOTIDE SEQUENCE [LARGE SCALE GENOMIC DNA]</scope>
    <source>
        <strain evidence="4">NBRC 108725</strain>
    </source>
</reference>
<dbReference type="RefSeq" id="WP_286277646.1">
    <property type="nucleotide sequence ID" value="NZ_AP027731.1"/>
</dbReference>
<keyword evidence="1" id="KW-0175">Coiled coil</keyword>
<feature type="coiled-coil region" evidence="1">
    <location>
        <begin position="50"/>
        <end position="77"/>
    </location>
</feature>
<gene>
    <name evidence="3" type="ORF">GCM10025866_00720</name>
</gene>
<evidence type="ECO:0000313" key="3">
    <source>
        <dbReference type="EMBL" id="BDZ44163.1"/>
    </source>
</evidence>